<sequence length="736" mass="84990">MGLKKYVIFLFMMLACTGWSQVGNTTAPFELKGSVKGKENFEPIKDVQISTDNGRYTTTDVFGEFKIQVSLGDILIVESPDFETVRHRITSDEDVDILVMGYVPNNSPRKEKKISSRSTFGHQKFLDSANFYKKTDLEKSIDFIAKSIAPLGNRGNKKELSLSLTTLGEIYMYHKQYDLAIANYKDALAARTSNRTKLLLGNTYILNGEYKNAEEELLPLLKEKHMVPYQRVELHENLGDAYKGLSDLKKALDFYQEGLQIAEKNQISPKVIDLNSKIADTYASENRVIEAEGFYQNSLSLSKQVAPQRQIQENEKVADFYNQKNRYDDEIQLRKQSLNELQQLRDTDEKKEQPSSFGQQDTITSQRINYKIANAYIAQDRLDEAIPYLERSIVEADEEDDLVVQKDATRKLSEVYRYKGDFSKALESYQAYVTVVDSLYVRKEQEIGRAARLNREIANKQNRIASLEQERELSQSKYSLAVTEQQLFQETSKRQKWIIYSLIFGIILMSLTTFLYYRSNKQQKLTNNLLALRSLRTQMNPHFIFNALNSVNNFIARSDERSANRFLSDFSVLMRSVLENSEEDFIPLSKELELLELYVKLEHSRFSDKFDYDIQVDEKIDVDAFQIPPMLLQPYIENAIWHGLRYKEEKGFLKIGVHQITHDLLEITIVDNGIGRKKSAELKTSNQKKQKSKGMGNIKKRIKILNEMYKNKVEVSISNLNDDQTGTKVSLKLKKD</sequence>
<dbReference type="InterPro" id="IPR050640">
    <property type="entry name" value="Bact_2-comp_sensor_kinase"/>
</dbReference>
<feature type="repeat" description="TPR" evidence="1">
    <location>
        <begin position="161"/>
        <end position="194"/>
    </location>
</feature>
<keyword evidence="3" id="KW-0812">Transmembrane</keyword>
<feature type="chain" id="PRO_5016563495" evidence="4">
    <location>
        <begin position="21"/>
        <end position="736"/>
    </location>
</feature>
<keyword evidence="4" id="KW-0732">Signal</keyword>
<dbReference type="Pfam" id="PF13181">
    <property type="entry name" value="TPR_8"/>
    <property type="match status" value="1"/>
</dbReference>
<dbReference type="SUPFAM" id="SSF55874">
    <property type="entry name" value="ATPase domain of HSP90 chaperone/DNA topoisomerase II/histidine kinase"/>
    <property type="match status" value="1"/>
</dbReference>
<dbReference type="InterPro" id="IPR036890">
    <property type="entry name" value="HATPase_C_sf"/>
</dbReference>
<dbReference type="PROSITE" id="PS51257">
    <property type="entry name" value="PROKAR_LIPOPROTEIN"/>
    <property type="match status" value="1"/>
</dbReference>
<dbReference type="PANTHER" id="PTHR34220">
    <property type="entry name" value="SENSOR HISTIDINE KINASE YPDA"/>
    <property type="match status" value="1"/>
</dbReference>
<feature type="repeat" description="TPR" evidence="1">
    <location>
        <begin position="232"/>
        <end position="265"/>
    </location>
</feature>
<protein>
    <submittedName>
        <fullName evidence="6">Sensor histidine kinase</fullName>
    </submittedName>
</protein>
<dbReference type="EMBL" id="QTJX01000003">
    <property type="protein sequence ID" value="RDY58769.1"/>
    <property type="molecule type" value="Genomic_DNA"/>
</dbReference>
<keyword evidence="1" id="KW-0802">TPR repeat</keyword>
<evidence type="ECO:0000313" key="6">
    <source>
        <dbReference type="EMBL" id="RDY58769.1"/>
    </source>
</evidence>
<keyword evidence="7" id="KW-1185">Reference proteome</keyword>
<dbReference type="Proteomes" id="UP000261828">
    <property type="component" value="Unassembled WGS sequence"/>
</dbReference>
<dbReference type="Gene3D" id="1.25.40.10">
    <property type="entry name" value="Tetratricopeptide repeat domain"/>
    <property type="match status" value="3"/>
</dbReference>
<dbReference type="Gene3D" id="3.30.565.10">
    <property type="entry name" value="Histidine kinase-like ATPase, C-terminal domain"/>
    <property type="match status" value="1"/>
</dbReference>
<feature type="domain" description="Signal transduction histidine kinase internal region" evidence="5">
    <location>
        <begin position="532"/>
        <end position="610"/>
    </location>
</feature>
<dbReference type="PANTHER" id="PTHR34220:SF7">
    <property type="entry name" value="SENSOR HISTIDINE KINASE YPDA"/>
    <property type="match status" value="1"/>
</dbReference>
<keyword evidence="3" id="KW-0472">Membrane</keyword>
<dbReference type="Pfam" id="PF06580">
    <property type="entry name" value="His_kinase"/>
    <property type="match status" value="1"/>
</dbReference>
<feature type="transmembrane region" description="Helical" evidence="3">
    <location>
        <begin position="497"/>
        <end position="517"/>
    </location>
</feature>
<feature type="coiled-coil region" evidence="2">
    <location>
        <begin position="443"/>
        <end position="477"/>
    </location>
</feature>
<accession>A0A371JNF6</accession>
<evidence type="ECO:0000256" key="3">
    <source>
        <dbReference type="SAM" id="Phobius"/>
    </source>
</evidence>
<feature type="signal peptide" evidence="4">
    <location>
        <begin position="1"/>
        <end position="20"/>
    </location>
</feature>
<dbReference type="InterPro" id="IPR010559">
    <property type="entry name" value="Sig_transdc_His_kin_internal"/>
</dbReference>
<gene>
    <name evidence="6" type="ORF">DX873_13950</name>
</gene>
<keyword evidence="2" id="KW-0175">Coiled coil</keyword>
<evidence type="ECO:0000256" key="4">
    <source>
        <dbReference type="SAM" id="SignalP"/>
    </source>
</evidence>
<comment type="caution">
    <text evidence="6">The sequence shown here is derived from an EMBL/GenBank/DDBJ whole genome shotgun (WGS) entry which is preliminary data.</text>
</comment>
<dbReference type="InterPro" id="IPR019734">
    <property type="entry name" value="TPR_rpt"/>
</dbReference>
<organism evidence="6 7">
    <name type="scientific">Flagellimonas nanhaiensis</name>
    <dbReference type="NCBI Taxonomy" id="2292706"/>
    <lineage>
        <taxon>Bacteria</taxon>
        <taxon>Pseudomonadati</taxon>
        <taxon>Bacteroidota</taxon>
        <taxon>Flavobacteriia</taxon>
        <taxon>Flavobacteriales</taxon>
        <taxon>Flavobacteriaceae</taxon>
        <taxon>Flagellimonas</taxon>
    </lineage>
</organism>
<dbReference type="OrthoDB" id="6190788at2"/>
<proteinExistence type="predicted"/>
<keyword evidence="3" id="KW-1133">Transmembrane helix</keyword>
<dbReference type="GO" id="GO:0016020">
    <property type="term" value="C:membrane"/>
    <property type="evidence" value="ECO:0007669"/>
    <property type="project" value="InterPro"/>
</dbReference>
<reference evidence="6 7" key="1">
    <citation type="submission" date="2018-08" db="EMBL/GenBank/DDBJ databases">
        <title>Muricauda nanhaiensis sp. nov., isolated from seawater of the South China Sea.</title>
        <authorList>
            <person name="Dang Y."/>
        </authorList>
    </citation>
    <scope>NUCLEOTIDE SEQUENCE [LARGE SCALE GENOMIC DNA]</scope>
    <source>
        <strain evidence="6 7">SM1704</strain>
    </source>
</reference>
<name>A0A371JNF6_9FLAO</name>
<dbReference type="InterPro" id="IPR011990">
    <property type="entry name" value="TPR-like_helical_dom_sf"/>
</dbReference>
<evidence type="ECO:0000259" key="5">
    <source>
        <dbReference type="Pfam" id="PF06580"/>
    </source>
</evidence>
<keyword evidence="6" id="KW-0418">Kinase</keyword>
<keyword evidence="6" id="KW-0808">Transferase</keyword>
<evidence type="ECO:0000256" key="2">
    <source>
        <dbReference type="SAM" id="Coils"/>
    </source>
</evidence>
<dbReference type="SMART" id="SM00028">
    <property type="entry name" value="TPR"/>
    <property type="match status" value="4"/>
</dbReference>
<dbReference type="SUPFAM" id="SSF48452">
    <property type="entry name" value="TPR-like"/>
    <property type="match status" value="2"/>
</dbReference>
<dbReference type="AlphaFoldDB" id="A0A371JNF6"/>
<evidence type="ECO:0000313" key="7">
    <source>
        <dbReference type="Proteomes" id="UP000261828"/>
    </source>
</evidence>
<evidence type="ECO:0000256" key="1">
    <source>
        <dbReference type="PROSITE-ProRule" id="PRU00339"/>
    </source>
</evidence>
<dbReference type="GO" id="GO:0000155">
    <property type="term" value="F:phosphorelay sensor kinase activity"/>
    <property type="evidence" value="ECO:0007669"/>
    <property type="project" value="InterPro"/>
</dbReference>
<dbReference type="PROSITE" id="PS50005">
    <property type="entry name" value="TPR"/>
    <property type="match status" value="2"/>
</dbReference>
<dbReference type="Pfam" id="PF13432">
    <property type="entry name" value="TPR_16"/>
    <property type="match status" value="1"/>
</dbReference>